<dbReference type="CDD" id="cd02440">
    <property type="entry name" value="AdoMet_MTases"/>
    <property type="match status" value="1"/>
</dbReference>
<evidence type="ECO:0000256" key="3">
    <source>
        <dbReference type="PROSITE-ProRule" id="PRU00182"/>
    </source>
</evidence>
<feature type="domain" description="RNA-binding S4" evidence="4">
    <location>
        <begin position="3"/>
        <end position="67"/>
    </location>
</feature>
<dbReference type="InterPro" id="IPR002877">
    <property type="entry name" value="RNA_MeTrfase_FtsJ_dom"/>
</dbReference>
<dbReference type="Gene3D" id="3.40.50.150">
    <property type="entry name" value="Vaccinia Virus protein VP39"/>
    <property type="match status" value="1"/>
</dbReference>
<dbReference type="PANTHER" id="PTHR32319:SF0">
    <property type="entry name" value="BACTERIAL HEMOLYSIN-LIKE PROTEIN"/>
    <property type="match status" value="1"/>
</dbReference>
<dbReference type="CDD" id="cd00165">
    <property type="entry name" value="S4"/>
    <property type="match status" value="1"/>
</dbReference>
<evidence type="ECO:0000313" key="6">
    <source>
        <dbReference type="Proteomes" id="UP000309133"/>
    </source>
</evidence>
<dbReference type="Proteomes" id="UP000309133">
    <property type="component" value="Unassembled WGS sequence"/>
</dbReference>
<dbReference type="InterPro" id="IPR002942">
    <property type="entry name" value="S4_RNA-bd"/>
</dbReference>
<keyword evidence="1 3" id="KW-0694">RNA-binding</keyword>
<dbReference type="GO" id="GO:0008168">
    <property type="term" value="F:methyltransferase activity"/>
    <property type="evidence" value="ECO:0007669"/>
    <property type="project" value="UniProtKB-KW"/>
</dbReference>
<gene>
    <name evidence="5" type="ORF">E6C64_04285</name>
</gene>
<dbReference type="InterPro" id="IPR029063">
    <property type="entry name" value="SAM-dependent_MTases_sf"/>
</dbReference>
<dbReference type="PANTHER" id="PTHR32319">
    <property type="entry name" value="BACTERIAL HEMOLYSIN-LIKE PROTEIN"/>
    <property type="match status" value="1"/>
</dbReference>
<dbReference type="AlphaFoldDB" id="A0A4S4FPP7"/>
<evidence type="ECO:0000256" key="1">
    <source>
        <dbReference type="ARBA" id="ARBA00022884"/>
    </source>
</evidence>
<reference evidence="5 6" key="1">
    <citation type="submission" date="2019-04" db="EMBL/GenBank/DDBJ databases">
        <authorList>
            <person name="Jiang L."/>
        </authorList>
    </citation>
    <scope>NUCLEOTIDE SEQUENCE [LARGE SCALE GENOMIC DNA]</scope>
    <source>
        <strain evidence="5 6">YIM 131853</strain>
    </source>
</reference>
<dbReference type="GO" id="GO:0032259">
    <property type="term" value="P:methylation"/>
    <property type="evidence" value="ECO:0007669"/>
    <property type="project" value="UniProtKB-KW"/>
</dbReference>
<keyword evidence="5" id="KW-0808">Transferase</keyword>
<comment type="caution">
    <text evidence="5">The sequence shown here is derived from an EMBL/GenBank/DDBJ whole genome shotgun (WGS) entry which is preliminary data.</text>
</comment>
<evidence type="ECO:0000256" key="2">
    <source>
        <dbReference type="ARBA" id="ARBA00029460"/>
    </source>
</evidence>
<dbReference type="SUPFAM" id="SSF53335">
    <property type="entry name" value="S-adenosyl-L-methionine-dependent methyltransferases"/>
    <property type="match status" value="1"/>
</dbReference>
<dbReference type="PIRSF" id="PIRSF005578">
    <property type="entry name" value="TlyA"/>
    <property type="match status" value="1"/>
</dbReference>
<dbReference type="Gene3D" id="3.10.290.10">
    <property type="entry name" value="RNA-binding S4 domain"/>
    <property type="match status" value="1"/>
</dbReference>
<dbReference type="Pfam" id="PF01728">
    <property type="entry name" value="FtsJ"/>
    <property type="match status" value="1"/>
</dbReference>
<dbReference type="EMBL" id="SSSM01000002">
    <property type="protein sequence ID" value="THG32258.1"/>
    <property type="molecule type" value="Genomic_DNA"/>
</dbReference>
<dbReference type="Pfam" id="PF01479">
    <property type="entry name" value="S4"/>
    <property type="match status" value="1"/>
</dbReference>
<name>A0A4S4FPP7_9MICO</name>
<keyword evidence="6" id="KW-1185">Reference proteome</keyword>
<evidence type="ECO:0000259" key="4">
    <source>
        <dbReference type="SMART" id="SM00363"/>
    </source>
</evidence>
<comment type="similarity">
    <text evidence="2">Belongs to the TlyA family.</text>
</comment>
<dbReference type="RefSeq" id="WP_136426423.1">
    <property type="nucleotide sequence ID" value="NZ_SSSM01000002.1"/>
</dbReference>
<organism evidence="5 6">
    <name type="scientific">Naasia lichenicola</name>
    <dbReference type="NCBI Taxonomy" id="2565933"/>
    <lineage>
        <taxon>Bacteria</taxon>
        <taxon>Bacillati</taxon>
        <taxon>Actinomycetota</taxon>
        <taxon>Actinomycetes</taxon>
        <taxon>Micrococcales</taxon>
        <taxon>Microbacteriaceae</taxon>
        <taxon>Naasia</taxon>
    </lineage>
</organism>
<dbReference type="SMART" id="SM00363">
    <property type="entry name" value="S4"/>
    <property type="match status" value="1"/>
</dbReference>
<proteinExistence type="inferred from homology"/>
<dbReference type="SUPFAM" id="SSF55174">
    <property type="entry name" value="Alpha-L RNA-binding motif"/>
    <property type="match status" value="1"/>
</dbReference>
<evidence type="ECO:0000313" key="5">
    <source>
        <dbReference type="EMBL" id="THG32258.1"/>
    </source>
</evidence>
<dbReference type="InterPro" id="IPR004538">
    <property type="entry name" value="Hemolysin_A/TlyA"/>
</dbReference>
<keyword evidence="5" id="KW-0489">Methyltransferase</keyword>
<protein>
    <submittedName>
        <fullName evidence="5">TlyA family RNA methyltransferase</fullName>
    </submittedName>
</protein>
<sequence length="264" mass="27341">MSSRIDAALVERGLARSRGQAAGLIDSGVVSVGGRSITKASHRVDEADEILVSAPDHYVSRGAHKLLAALDAFGVDPAGRLALDAGASTGGFSQVLLERGAREVLAVDVGHGQLAPAVALDLRVRSFEGVNVRELDRAALAALTRSDEQPTLIVADLSFIPLGLVLPALVSAGSADADFLLLIKPQFEVGRQGVKEGIVRDLGLRIDAISRVLWSAWDLGLGPMGIIPSPLSGGSGNREFLVHLRAGGPNPSELLGSVTLGFVG</sequence>
<dbReference type="PROSITE" id="PS50889">
    <property type="entry name" value="S4"/>
    <property type="match status" value="1"/>
</dbReference>
<dbReference type="OrthoDB" id="9784736at2"/>
<accession>A0A4S4FPP7</accession>
<dbReference type="GO" id="GO:0003723">
    <property type="term" value="F:RNA binding"/>
    <property type="evidence" value="ECO:0007669"/>
    <property type="project" value="UniProtKB-KW"/>
</dbReference>
<dbReference type="InterPro" id="IPR047048">
    <property type="entry name" value="TlyA"/>
</dbReference>
<dbReference type="InterPro" id="IPR036986">
    <property type="entry name" value="S4_RNA-bd_sf"/>
</dbReference>